<dbReference type="PANTHER" id="PTHR36173:SF2">
    <property type="entry name" value="RIBONUCLEASE VAPC16"/>
    <property type="match status" value="1"/>
</dbReference>
<feature type="domain" description="PIN" evidence="1">
    <location>
        <begin position="5"/>
        <end position="119"/>
    </location>
</feature>
<dbReference type="InterPro" id="IPR041705">
    <property type="entry name" value="PIN_Sll0205"/>
</dbReference>
<dbReference type="Pfam" id="PF01850">
    <property type="entry name" value="PIN"/>
    <property type="match status" value="1"/>
</dbReference>
<dbReference type="InterPro" id="IPR029060">
    <property type="entry name" value="PIN-like_dom_sf"/>
</dbReference>
<dbReference type="SUPFAM" id="SSF88723">
    <property type="entry name" value="PIN domain-like"/>
    <property type="match status" value="1"/>
</dbReference>
<dbReference type="CDD" id="cd09872">
    <property type="entry name" value="PIN_Sll0205-like"/>
    <property type="match status" value="1"/>
</dbReference>
<accession>A0A7W6ZJZ4</accession>
<dbReference type="Proteomes" id="UP000557344">
    <property type="component" value="Unassembled WGS sequence"/>
</dbReference>
<dbReference type="PANTHER" id="PTHR36173">
    <property type="entry name" value="RIBONUCLEASE VAPC16-RELATED"/>
    <property type="match status" value="1"/>
</dbReference>
<dbReference type="Gene3D" id="3.40.50.1010">
    <property type="entry name" value="5'-nuclease"/>
    <property type="match status" value="1"/>
</dbReference>
<comment type="caution">
    <text evidence="3">The sequence shown here is derived from an EMBL/GenBank/DDBJ whole genome shotgun (WGS) entry which is preliminary data.</text>
</comment>
<name>A0A7W6ZJZ4_RHIET</name>
<gene>
    <name evidence="2" type="ORF">GGE46_004302</name>
    <name evidence="3" type="ORF">GGE57_004299</name>
</gene>
<dbReference type="InterPro" id="IPR002716">
    <property type="entry name" value="PIN_dom"/>
</dbReference>
<evidence type="ECO:0000313" key="4">
    <source>
        <dbReference type="Proteomes" id="UP000523431"/>
    </source>
</evidence>
<dbReference type="EMBL" id="JACIID010000009">
    <property type="protein sequence ID" value="MBB4537533.1"/>
    <property type="molecule type" value="Genomic_DNA"/>
</dbReference>
<evidence type="ECO:0000259" key="1">
    <source>
        <dbReference type="Pfam" id="PF01850"/>
    </source>
</evidence>
<dbReference type="InterPro" id="IPR052919">
    <property type="entry name" value="TA_system_RNase"/>
</dbReference>
<reference evidence="4 5" key="1">
    <citation type="submission" date="2020-08" db="EMBL/GenBank/DDBJ databases">
        <title>Genomic Encyclopedia of Type Strains, Phase IV (KMG-V): Genome sequencing to study the core and pangenomes of soil and plant-associated prokaryotes.</title>
        <authorList>
            <person name="Whitman W."/>
        </authorList>
    </citation>
    <scope>NUCLEOTIDE SEQUENCE [LARGE SCALE GENOMIC DNA]</scope>
    <source>
        <strain evidence="2 5">SEMIA 471</strain>
        <strain evidence="3 4">SEMIA 489</strain>
    </source>
</reference>
<evidence type="ECO:0000313" key="2">
    <source>
        <dbReference type="EMBL" id="MBB4481704.1"/>
    </source>
</evidence>
<sequence length="130" mass="14487">MTMRVLLDTHMVIAIAQKQLTERFPRVEQLLSDHAASGFVSVASLWEIAIKTRLGKLQPGLPLETIPVYLREAGLTILPVEVPHVIIAADPEPETRDPFDRLLLAQCKVEGLQLATIDRLLVDHPLALRL</sequence>
<organism evidence="3 4">
    <name type="scientific">Rhizobium etli</name>
    <dbReference type="NCBI Taxonomy" id="29449"/>
    <lineage>
        <taxon>Bacteria</taxon>
        <taxon>Pseudomonadati</taxon>
        <taxon>Pseudomonadota</taxon>
        <taxon>Alphaproteobacteria</taxon>
        <taxon>Hyphomicrobiales</taxon>
        <taxon>Rhizobiaceae</taxon>
        <taxon>Rhizobium/Agrobacterium group</taxon>
        <taxon>Rhizobium</taxon>
    </lineage>
</organism>
<evidence type="ECO:0000313" key="3">
    <source>
        <dbReference type="EMBL" id="MBB4537533.1"/>
    </source>
</evidence>
<dbReference type="Proteomes" id="UP000523431">
    <property type="component" value="Unassembled WGS sequence"/>
</dbReference>
<dbReference type="AlphaFoldDB" id="A0A7W6ZJZ4"/>
<proteinExistence type="predicted"/>
<dbReference type="EMBL" id="JACIHU010000009">
    <property type="protein sequence ID" value="MBB4481704.1"/>
    <property type="molecule type" value="Genomic_DNA"/>
</dbReference>
<protein>
    <submittedName>
        <fullName evidence="3">PIN domain nuclease of toxin-antitoxin system</fullName>
    </submittedName>
</protein>
<evidence type="ECO:0000313" key="5">
    <source>
        <dbReference type="Proteomes" id="UP000557344"/>
    </source>
</evidence>